<evidence type="ECO:0000256" key="10">
    <source>
        <dbReference type="ARBA" id="ARBA00023242"/>
    </source>
</evidence>
<dbReference type="GO" id="GO:0005667">
    <property type="term" value="C:transcription regulator complex"/>
    <property type="evidence" value="ECO:0007669"/>
    <property type="project" value="TreeGrafter"/>
</dbReference>
<evidence type="ECO:0000256" key="11">
    <source>
        <dbReference type="PROSITE-ProRule" id="PRU00042"/>
    </source>
</evidence>
<evidence type="ECO:0000256" key="9">
    <source>
        <dbReference type="ARBA" id="ARBA00023163"/>
    </source>
</evidence>
<keyword evidence="6" id="KW-0862">Zinc</keyword>
<keyword evidence="9" id="KW-0804">Transcription</keyword>
<feature type="domain" description="C2H2-type" evidence="13">
    <location>
        <begin position="536"/>
        <end position="561"/>
    </location>
</feature>
<reference evidence="14" key="1">
    <citation type="submission" date="2016-05" db="EMBL/GenBank/DDBJ databases">
        <authorList>
            <person name="Lavstsen T."/>
            <person name="Jespersen J.S."/>
        </authorList>
    </citation>
    <scope>NUCLEOTIDE SEQUENCE</scope>
    <source>
        <tissue evidence="14">Brain</tissue>
    </source>
</reference>
<dbReference type="SUPFAM" id="SSF57667">
    <property type="entry name" value="beta-beta-alpha zinc fingers"/>
    <property type="match status" value="2"/>
</dbReference>
<evidence type="ECO:0000256" key="1">
    <source>
        <dbReference type="ARBA" id="ARBA00004123"/>
    </source>
</evidence>
<dbReference type="GO" id="GO:0008270">
    <property type="term" value="F:zinc ion binding"/>
    <property type="evidence" value="ECO:0007669"/>
    <property type="project" value="UniProtKB-KW"/>
</dbReference>
<dbReference type="EMBL" id="HAEC01014454">
    <property type="protein sequence ID" value="SBQ82671.1"/>
    <property type="molecule type" value="Transcribed_RNA"/>
</dbReference>
<protein>
    <recommendedName>
        <fullName evidence="13">C2H2-type domain-containing protein</fullName>
    </recommendedName>
</protein>
<dbReference type="InterPro" id="IPR013087">
    <property type="entry name" value="Znf_C2H2_type"/>
</dbReference>
<dbReference type="SMART" id="SM00355">
    <property type="entry name" value="ZnF_C2H2"/>
    <property type="match status" value="3"/>
</dbReference>
<dbReference type="AlphaFoldDB" id="A0A1A8HEM7"/>
<keyword evidence="5 11" id="KW-0863">Zinc-finger</keyword>
<dbReference type="FunFam" id="3.30.160.60:FF:000358">
    <property type="entry name" value="zinc finger protein 24"/>
    <property type="match status" value="1"/>
</dbReference>
<dbReference type="GO" id="GO:0000785">
    <property type="term" value="C:chromatin"/>
    <property type="evidence" value="ECO:0007669"/>
    <property type="project" value="TreeGrafter"/>
</dbReference>
<reference evidence="14" key="2">
    <citation type="submission" date="2016-06" db="EMBL/GenBank/DDBJ databases">
        <title>The genome of a short-lived fish provides insights into sex chromosome evolution and the genetic control of aging.</title>
        <authorList>
            <person name="Reichwald K."/>
            <person name="Felder M."/>
            <person name="Petzold A."/>
            <person name="Koch P."/>
            <person name="Groth M."/>
            <person name="Platzer M."/>
        </authorList>
    </citation>
    <scope>NUCLEOTIDE SEQUENCE</scope>
    <source>
        <tissue evidence="14">Brain</tissue>
    </source>
</reference>
<dbReference type="InterPro" id="IPR036236">
    <property type="entry name" value="Znf_C2H2_sf"/>
</dbReference>
<dbReference type="GO" id="GO:0031519">
    <property type="term" value="C:PcG protein complex"/>
    <property type="evidence" value="ECO:0007669"/>
    <property type="project" value="TreeGrafter"/>
</dbReference>
<dbReference type="GO" id="GO:0042802">
    <property type="term" value="F:identical protein binding"/>
    <property type="evidence" value="ECO:0007669"/>
    <property type="project" value="UniProtKB-ARBA"/>
</dbReference>
<keyword evidence="3" id="KW-0479">Metal-binding</keyword>
<comment type="subcellular location">
    <subcellularLocation>
        <location evidence="1">Nucleus</location>
    </subcellularLocation>
</comment>
<organism evidence="14">
    <name type="scientific">Nothobranchius korthausae</name>
    <dbReference type="NCBI Taxonomy" id="1143690"/>
    <lineage>
        <taxon>Eukaryota</taxon>
        <taxon>Metazoa</taxon>
        <taxon>Chordata</taxon>
        <taxon>Craniata</taxon>
        <taxon>Vertebrata</taxon>
        <taxon>Euteleostomi</taxon>
        <taxon>Actinopterygii</taxon>
        <taxon>Neopterygii</taxon>
        <taxon>Teleostei</taxon>
        <taxon>Neoteleostei</taxon>
        <taxon>Acanthomorphata</taxon>
        <taxon>Ovalentaria</taxon>
        <taxon>Atherinomorphae</taxon>
        <taxon>Cyprinodontiformes</taxon>
        <taxon>Nothobranchiidae</taxon>
        <taxon>Nothobranchius</taxon>
    </lineage>
</organism>
<evidence type="ECO:0000256" key="4">
    <source>
        <dbReference type="ARBA" id="ARBA00022737"/>
    </source>
</evidence>
<dbReference type="Gene3D" id="3.30.160.60">
    <property type="entry name" value="Classic Zinc Finger"/>
    <property type="match status" value="3"/>
</dbReference>
<dbReference type="FunFam" id="3.30.160.60:FF:001450">
    <property type="entry name" value="zinc finger protein 774"/>
    <property type="match status" value="1"/>
</dbReference>
<name>A0A1A8HEM7_9TELE</name>
<dbReference type="PROSITE" id="PS50157">
    <property type="entry name" value="ZINC_FINGER_C2H2_2"/>
    <property type="match status" value="3"/>
</dbReference>
<evidence type="ECO:0000256" key="5">
    <source>
        <dbReference type="ARBA" id="ARBA00022771"/>
    </source>
</evidence>
<feature type="compositionally biased region" description="Basic and acidic residues" evidence="12">
    <location>
        <begin position="74"/>
        <end position="88"/>
    </location>
</feature>
<evidence type="ECO:0000256" key="12">
    <source>
        <dbReference type="SAM" id="MobiDB-lite"/>
    </source>
</evidence>
<keyword evidence="7" id="KW-0805">Transcription regulation</keyword>
<gene>
    <name evidence="14" type="primary">Nfu_g_1_015935</name>
</gene>
<dbReference type="GO" id="GO:0000978">
    <property type="term" value="F:RNA polymerase II cis-regulatory region sequence-specific DNA binding"/>
    <property type="evidence" value="ECO:0007669"/>
    <property type="project" value="TreeGrafter"/>
</dbReference>
<comment type="similarity">
    <text evidence="2">Belongs to the krueppel C2H2-type zinc-finger protein family.</text>
</comment>
<evidence type="ECO:0000256" key="7">
    <source>
        <dbReference type="ARBA" id="ARBA00023015"/>
    </source>
</evidence>
<feature type="region of interest" description="Disordered" evidence="12">
    <location>
        <begin position="280"/>
        <end position="349"/>
    </location>
</feature>
<feature type="compositionally biased region" description="Low complexity" evidence="12">
    <location>
        <begin position="391"/>
        <end position="419"/>
    </location>
</feature>
<evidence type="ECO:0000256" key="2">
    <source>
        <dbReference type="ARBA" id="ARBA00006991"/>
    </source>
</evidence>
<evidence type="ECO:0000256" key="8">
    <source>
        <dbReference type="ARBA" id="ARBA00023125"/>
    </source>
</evidence>
<evidence type="ECO:0000259" key="13">
    <source>
        <dbReference type="PROSITE" id="PS50157"/>
    </source>
</evidence>
<feature type="region of interest" description="Disordered" evidence="12">
    <location>
        <begin position="383"/>
        <end position="435"/>
    </location>
</feature>
<evidence type="ECO:0000313" key="14">
    <source>
        <dbReference type="EMBL" id="SBQ82671.1"/>
    </source>
</evidence>
<dbReference type="PROSITE" id="PS00028">
    <property type="entry name" value="ZINC_FINGER_C2H2_1"/>
    <property type="match status" value="3"/>
</dbReference>
<dbReference type="GO" id="GO:0000981">
    <property type="term" value="F:DNA-binding transcription factor activity, RNA polymerase II-specific"/>
    <property type="evidence" value="ECO:0007669"/>
    <property type="project" value="TreeGrafter"/>
</dbReference>
<proteinExistence type="inferred from homology"/>
<feature type="domain" description="C2H2-type" evidence="13">
    <location>
        <begin position="480"/>
        <end position="507"/>
    </location>
</feature>
<keyword evidence="4" id="KW-0677">Repeat</keyword>
<feature type="region of interest" description="Disordered" evidence="12">
    <location>
        <begin position="67"/>
        <end position="88"/>
    </location>
</feature>
<dbReference type="EMBL" id="HAEB01004287">
    <property type="protein sequence ID" value="SBQ50814.1"/>
    <property type="molecule type" value="Transcribed_RNA"/>
</dbReference>
<evidence type="ECO:0000256" key="3">
    <source>
        <dbReference type="ARBA" id="ARBA00022723"/>
    </source>
</evidence>
<keyword evidence="10" id="KW-0539">Nucleus</keyword>
<sequence length="561" mass="61517">MSNLDTLIVTFQTQLSDVMEAVVKTAMFEVTRLVEDVVLVEVKRSKQEVESLRLQVVQMTEGKLCGDGGKTKRNAADVRTDSDQKTGSVEEKLKDLQDDMLRSCDLQNPGDSVECWLSSCDQESKTPSPDHPAVTQSAEVAEEDLMPAVDMKEEEGQKLSCSSLHLSSLSSWSNALDGESGCELGNVSETVDTQPTQENSDELLKNMIKNDPQIFTFQEETRVAADQPNCPAFELDSSWTGLPAAAAGLEHECDPVIAAGSAKHGDHEHSDAIRMEVRFTSSGDPVSSSESSRSRQQPGSSLGVTVKEEMLDSDGFRETGHVEKKLKTSGRRSFCSAPQPRGSSGHKPNHVYHRAAVQDVMKLHSHKGVGFRLQTAVQHLHRPLRKPPHPLSSSSAAAPSVAHSQAVNLNNSNRTSSSSKTVAPPPPSVQRSHLGDKQTLNQTGASWLSIKSHQHQASRHDTTPCPRLDSHLYSGARHLLCCSQCGKSFPHPSNLKAHLQTHTGERPFCCPLCGRSFTKLSNLKAHRRVHTGERPYCCLACGKRFTQKCNLKRHQRIHLDV</sequence>
<dbReference type="PANTHER" id="PTHR14003:SF23">
    <property type="entry name" value="ZINC FINGER PROTEIN 143"/>
    <property type="match status" value="1"/>
</dbReference>
<evidence type="ECO:0000256" key="6">
    <source>
        <dbReference type="ARBA" id="ARBA00022833"/>
    </source>
</evidence>
<feature type="domain" description="C2H2-type" evidence="13">
    <location>
        <begin position="508"/>
        <end position="535"/>
    </location>
</feature>
<accession>A0A1A8HEM7</accession>
<dbReference type="PANTHER" id="PTHR14003">
    <property type="entry name" value="TRANSCRIPTIONAL REPRESSOR PROTEIN YY"/>
    <property type="match status" value="1"/>
</dbReference>
<feature type="compositionally biased region" description="Low complexity" evidence="12">
    <location>
        <begin position="281"/>
        <end position="301"/>
    </location>
</feature>
<dbReference type="FunFam" id="3.30.160.60:FF:000508">
    <property type="entry name" value="Myeloid zinc finger 1"/>
    <property type="match status" value="1"/>
</dbReference>
<keyword evidence="8" id="KW-0238">DNA-binding</keyword>
<dbReference type="Pfam" id="PF00096">
    <property type="entry name" value="zf-C2H2"/>
    <property type="match status" value="3"/>
</dbReference>
<feature type="compositionally biased region" description="Basic and acidic residues" evidence="12">
    <location>
        <begin position="306"/>
        <end position="326"/>
    </location>
</feature>